<sequence>MAKVSAIPENLFAYAEACTRGAEQFQQWVSTYLTVALRDGERSGVVPPSSLDSSGAKWIAAAFYTDRDVATVGRAFQEAGGPAAGGPAAGVPANPVSASEQAVNAAFQRLQTQYAQQSHSAEAGAALARRMEQGGGLGPILAELGRHADDPHFAAGFYNQLDDERIRRLMSDPTGIKALVSAFAGGAVSGETADRVTRQLGWDQPGILPGPPLPWKPLFPWEGHHDGVPPDDQIAFLKALLANRTAASQFAYHLDDPELLRIKGTYGARASGLGMLLDQIHATHPSWPGGAKAPTDADLSWELRGANALPYPSVAPQGVGLDGKPYSRDELAVLSWVELHRDTILREARRWNIDPRAIVGAIAWEALKNKDRWWQDIRDGLPARPPLDYHLSAGPGKVHIDTEIVKQIEAEGYLPRQGEDGRRAILRTSDGSIRYIAAILGAYSKVTEQNPDNEPIRNNVPLLVNLYQGSDLNRWRNWLNTHPGAPYDPGNRMGKWAVSPEGQRLLDDSLRLWDQD</sequence>
<dbReference type="EMBL" id="ASQP01000251">
    <property type="protein sequence ID" value="OMI38041.1"/>
    <property type="molecule type" value="Genomic_DNA"/>
</dbReference>
<dbReference type="Proteomes" id="UP000186168">
    <property type="component" value="Unassembled WGS sequence"/>
</dbReference>
<evidence type="ECO:0000313" key="2">
    <source>
        <dbReference type="Proteomes" id="UP000186168"/>
    </source>
</evidence>
<accession>A0A1R1SIB1</accession>
<dbReference type="AlphaFoldDB" id="A0A1R1SIB1"/>
<dbReference type="STRING" id="67365.GCA_001704635_03909"/>
<comment type="caution">
    <text evidence="1">The sequence shown here is derived from an EMBL/GenBank/DDBJ whole genome shotgun (WGS) entry which is preliminary data.</text>
</comment>
<name>A0A1R1SIB1_9ACTN</name>
<evidence type="ECO:0000313" key="1">
    <source>
        <dbReference type="EMBL" id="OMI38041.1"/>
    </source>
</evidence>
<dbReference type="GeneID" id="96741966"/>
<proteinExistence type="predicted"/>
<reference evidence="1 2" key="1">
    <citation type="submission" date="2013-05" db="EMBL/GenBank/DDBJ databases">
        <title>Genome sequence of Streptomyces sparsogenes DSM 40356.</title>
        <authorList>
            <person name="Coyne S."/>
            <person name="Seebeck F.P."/>
        </authorList>
    </citation>
    <scope>NUCLEOTIDE SEQUENCE [LARGE SCALE GENOMIC DNA]</scope>
    <source>
        <strain evidence="1 2">DSM 40356</strain>
    </source>
</reference>
<keyword evidence="2" id="KW-1185">Reference proteome</keyword>
<protein>
    <submittedName>
        <fullName evidence="1">Uncharacterized protein</fullName>
    </submittedName>
</protein>
<organism evidence="1 2">
    <name type="scientific">Streptomyces sparsogenes DSM 40356</name>
    <dbReference type="NCBI Taxonomy" id="1331668"/>
    <lineage>
        <taxon>Bacteria</taxon>
        <taxon>Bacillati</taxon>
        <taxon>Actinomycetota</taxon>
        <taxon>Actinomycetes</taxon>
        <taxon>Kitasatosporales</taxon>
        <taxon>Streptomycetaceae</taxon>
        <taxon>Streptomyces</taxon>
    </lineage>
</organism>
<dbReference type="RefSeq" id="WP_065958874.1">
    <property type="nucleotide sequence ID" value="NZ_ASQP01000251.1"/>
</dbReference>
<gene>
    <name evidence="1" type="ORF">SPAR_18066</name>
</gene>